<reference evidence="15" key="1">
    <citation type="submission" date="2022-11" db="UniProtKB">
        <authorList>
            <consortium name="WormBaseParasite"/>
        </authorList>
    </citation>
    <scope>IDENTIFICATION</scope>
</reference>
<evidence type="ECO:0000256" key="8">
    <source>
        <dbReference type="ARBA" id="ARBA00041016"/>
    </source>
</evidence>
<dbReference type="PROSITE" id="PS50929">
    <property type="entry name" value="ABC_TM1F"/>
    <property type="match status" value="1"/>
</dbReference>
<evidence type="ECO:0000256" key="11">
    <source>
        <dbReference type="SAM" id="Phobius"/>
    </source>
</evidence>
<dbReference type="FunFam" id="3.40.50.300:FF:000604">
    <property type="entry name" value="ABC transporter B family member 28"/>
    <property type="match status" value="1"/>
</dbReference>
<evidence type="ECO:0000256" key="10">
    <source>
        <dbReference type="ARBA" id="ARBA00048046"/>
    </source>
</evidence>
<dbReference type="InterPro" id="IPR003593">
    <property type="entry name" value="AAA+_ATPase"/>
</dbReference>
<proteinExistence type="predicted"/>
<dbReference type="SUPFAM" id="SSF52540">
    <property type="entry name" value="P-loop containing nucleoside triphosphate hydrolases"/>
    <property type="match status" value="1"/>
</dbReference>
<keyword evidence="6 11" id="KW-1133">Transmembrane helix</keyword>
<evidence type="ECO:0000256" key="4">
    <source>
        <dbReference type="ARBA" id="ARBA00022741"/>
    </source>
</evidence>
<feature type="domain" description="ABC transmembrane type-1" evidence="13">
    <location>
        <begin position="81"/>
        <end position="360"/>
    </location>
</feature>
<evidence type="ECO:0000256" key="3">
    <source>
        <dbReference type="ARBA" id="ARBA00022692"/>
    </source>
</evidence>
<dbReference type="WBParaSite" id="jg8009">
    <property type="protein sequence ID" value="jg8009"/>
    <property type="gene ID" value="jg8009"/>
</dbReference>
<evidence type="ECO:0000256" key="1">
    <source>
        <dbReference type="ARBA" id="ARBA00004225"/>
    </source>
</evidence>
<evidence type="ECO:0000259" key="13">
    <source>
        <dbReference type="PROSITE" id="PS50929"/>
    </source>
</evidence>
<evidence type="ECO:0000256" key="6">
    <source>
        <dbReference type="ARBA" id="ARBA00022989"/>
    </source>
</evidence>
<dbReference type="SUPFAM" id="SSF90123">
    <property type="entry name" value="ABC transporter transmembrane region"/>
    <property type="match status" value="1"/>
</dbReference>
<keyword evidence="3 11" id="KW-0812">Transmembrane</keyword>
<evidence type="ECO:0000256" key="2">
    <source>
        <dbReference type="ARBA" id="ARBA00022448"/>
    </source>
</evidence>
<dbReference type="PROSITE" id="PS50893">
    <property type="entry name" value="ABC_TRANSPORTER_2"/>
    <property type="match status" value="1"/>
</dbReference>
<dbReference type="CDD" id="cd18582">
    <property type="entry name" value="ABC_6TM_ATM1_ABCB7"/>
    <property type="match status" value="1"/>
</dbReference>
<organism evidence="14 15">
    <name type="scientific">Ditylenchus dipsaci</name>
    <dbReference type="NCBI Taxonomy" id="166011"/>
    <lineage>
        <taxon>Eukaryota</taxon>
        <taxon>Metazoa</taxon>
        <taxon>Ecdysozoa</taxon>
        <taxon>Nematoda</taxon>
        <taxon>Chromadorea</taxon>
        <taxon>Rhabditida</taxon>
        <taxon>Tylenchina</taxon>
        <taxon>Tylenchomorpha</taxon>
        <taxon>Sphaerularioidea</taxon>
        <taxon>Anguinidae</taxon>
        <taxon>Anguininae</taxon>
        <taxon>Ditylenchus</taxon>
    </lineage>
</organism>
<accession>A0A915EPG9</accession>
<protein>
    <recommendedName>
        <fullName evidence="8">Iron-sulfur clusters transporter ABCB7, mitochondrial</fullName>
    </recommendedName>
    <alternativeName>
        <fullName evidence="9">ATP-binding cassette sub-family B member 7, mitochondrial</fullName>
    </alternativeName>
</protein>
<dbReference type="GO" id="GO:0005743">
    <property type="term" value="C:mitochondrial inner membrane"/>
    <property type="evidence" value="ECO:0007669"/>
    <property type="project" value="TreeGrafter"/>
</dbReference>
<dbReference type="InterPro" id="IPR027417">
    <property type="entry name" value="P-loop_NTPase"/>
</dbReference>
<keyword evidence="14" id="KW-1185">Reference proteome</keyword>
<dbReference type="Pfam" id="PF00005">
    <property type="entry name" value="ABC_tran"/>
    <property type="match status" value="1"/>
</dbReference>
<dbReference type="GO" id="GO:0140359">
    <property type="term" value="F:ABC-type transporter activity"/>
    <property type="evidence" value="ECO:0007669"/>
    <property type="project" value="InterPro"/>
</dbReference>
<evidence type="ECO:0000256" key="5">
    <source>
        <dbReference type="ARBA" id="ARBA00022840"/>
    </source>
</evidence>
<dbReference type="Pfam" id="PF00664">
    <property type="entry name" value="ABC_membrane"/>
    <property type="match status" value="1"/>
</dbReference>
<evidence type="ECO:0000313" key="15">
    <source>
        <dbReference type="WBParaSite" id="jg8009"/>
    </source>
</evidence>
<dbReference type="PROSITE" id="PS00211">
    <property type="entry name" value="ABC_TRANSPORTER_1"/>
    <property type="match status" value="1"/>
</dbReference>
<comment type="subcellular location">
    <subcellularLocation>
        <location evidence="1">Mitochondrion membrane</location>
        <topology evidence="1">Multi-pass membrane protein</topology>
    </subcellularLocation>
</comment>
<evidence type="ECO:0000256" key="9">
    <source>
        <dbReference type="ARBA" id="ARBA00042945"/>
    </source>
</evidence>
<sequence length="648" mass="71938">MLNINHFLRPIARQSINQLRSCKKSDVREAVKLFKRCKSGPGANNLLNEFGAKSPSGSSIGKILLRQVWPKSSLGIKRVVILSMGCLISAKCLSLSVPFLFREVINYYNKNVPEEFTINFGSSISTSSPSELCSFWHKLALAWRSVRDIAHKIFVHLHKLDLKYHLDRQTGALSKAVDRGTKGMSLTLNSLVFNIVPTTFEVALANVLLYNACGPEFTYFTMGCLGMYGVATVGITRWRTRFRHEMNQADSDSGNRALDSLTNYETVKYFNNEKLEARRYDECLKQYENASLKTSQSLALLNLVQNSILSVGLLGVMILAAKNKLFRTMTVGDIVLANTMLFQMSIPLNFLGSSYRDVTQGLQDMKTMFSLFDLKSKIVEHPDAVPLRSSKDSSTITFEDVTYIPGSPPILNKLSFEVPTGKKVALVGGSGSGKTTIIRLLYRLYDAESGSISISGQNIKFVTIHSLRKAIAIVPQDSVLFRDSIYYNISYGNPSATEEQIYQAAATADVHNAIMKMPRGYKTSVGERGLKLSGGEKQRVAIARALLKKTDIMIYDEATSSLDALTEENIMSSLKQACSGMTSLFIAHRLATIKDADIIYGGKYLALWTSQTSNNIPVPPKLERESKKKQELLELELEKCCGSLSCTR</sequence>
<dbReference type="PANTHER" id="PTHR24221:SF402">
    <property type="entry name" value="IRON-SULFUR CLUSTERS TRANSPORTER ABCB7, MITOCHONDRIAL"/>
    <property type="match status" value="1"/>
</dbReference>
<feature type="transmembrane region" description="Helical" evidence="11">
    <location>
        <begin position="79"/>
        <end position="101"/>
    </location>
</feature>
<evidence type="ECO:0000313" key="14">
    <source>
        <dbReference type="Proteomes" id="UP000887574"/>
    </source>
</evidence>
<dbReference type="Gene3D" id="1.20.1560.10">
    <property type="entry name" value="ABC transporter type 1, transmembrane domain"/>
    <property type="match status" value="1"/>
</dbReference>
<keyword evidence="7 11" id="KW-0472">Membrane</keyword>
<keyword evidence="5" id="KW-0067">ATP-binding</keyword>
<feature type="transmembrane region" description="Helical" evidence="11">
    <location>
        <begin position="217"/>
        <end position="236"/>
    </location>
</feature>
<dbReference type="InterPro" id="IPR011527">
    <property type="entry name" value="ABC1_TM_dom"/>
</dbReference>
<keyword evidence="2" id="KW-0813">Transport</keyword>
<evidence type="ECO:0000259" key="12">
    <source>
        <dbReference type="PROSITE" id="PS50893"/>
    </source>
</evidence>
<dbReference type="SMART" id="SM00382">
    <property type="entry name" value="AAA"/>
    <property type="match status" value="1"/>
</dbReference>
<dbReference type="InterPro" id="IPR036640">
    <property type="entry name" value="ABC1_TM_sf"/>
</dbReference>
<dbReference type="AlphaFoldDB" id="A0A915EPG9"/>
<dbReference type="GO" id="GO:0006879">
    <property type="term" value="P:intracellular iron ion homeostasis"/>
    <property type="evidence" value="ECO:0007669"/>
    <property type="project" value="TreeGrafter"/>
</dbReference>
<dbReference type="GO" id="GO:0005524">
    <property type="term" value="F:ATP binding"/>
    <property type="evidence" value="ECO:0007669"/>
    <property type="project" value="UniProtKB-KW"/>
</dbReference>
<name>A0A915EPG9_9BILA</name>
<dbReference type="Gene3D" id="3.40.50.300">
    <property type="entry name" value="P-loop containing nucleotide triphosphate hydrolases"/>
    <property type="match status" value="1"/>
</dbReference>
<feature type="transmembrane region" description="Helical" evidence="11">
    <location>
        <begin position="298"/>
        <end position="321"/>
    </location>
</feature>
<keyword evidence="4" id="KW-0547">Nucleotide-binding</keyword>
<dbReference type="InterPro" id="IPR003439">
    <property type="entry name" value="ABC_transporter-like_ATP-bd"/>
</dbReference>
<dbReference type="InterPro" id="IPR017871">
    <property type="entry name" value="ABC_transporter-like_CS"/>
</dbReference>
<comment type="catalytic activity">
    <reaction evidence="10">
        <text>(glutathione)4[2Fe(III)-2S] cluster(in) + ATP + H2O = (glutathione)4[2Fe(III)-2S] cluster(out) + ADP + phosphate + H(+)</text>
        <dbReference type="Rhea" id="RHEA:67028"/>
        <dbReference type="ChEBI" id="CHEBI:15377"/>
        <dbReference type="ChEBI" id="CHEBI:15378"/>
        <dbReference type="ChEBI" id="CHEBI:30616"/>
        <dbReference type="ChEBI" id="CHEBI:43474"/>
        <dbReference type="ChEBI" id="CHEBI:167627"/>
        <dbReference type="ChEBI" id="CHEBI:456216"/>
    </reaction>
    <physiologicalReaction direction="left-to-right" evidence="10">
        <dbReference type="Rhea" id="RHEA:67029"/>
    </physiologicalReaction>
</comment>
<dbReference type="Proteomes" id="UP000887574">
    <property type="component" value="Unplaced"/>
</dbReference>
<dbReference type="PANTHER" id="PTHR24221">
    <property type="entry name" value="ATP-BINDING CASSETTE SUB-FAMILY B"/>
    <property type="match status" value="1"/>
</dbReference>
<feature type="transmembrane region" description="Helical" evidence="11">
    <location>
        <begin position="191"/>
        <end position="211"/>
    </location>
</feature>
<dbReference type="GO" id="GO:0016887">
    <property type="term" value="F:ATP hydrolysis activity"/>
    <property type="evidence" value="ECO:0007669"/>
    <property type="project" value="InterPro"/>
</dbReference>
<dbReference type="InterPro" id="IPR039421">
    <property type="entry name" value="Type_1_exporter"/>
</dbReference>
<feature type="domain" description="ABC transporter" evidence="12">
    <location>
        <begin position="396"/>
        <end position="635"/>
    </location>
</feature>
<evidence type="ECO:0000256" key="7">
    <source>
        <dbReference type="ARBA" id="ARBA00023136"/>
    </source>
</evidence>